<feature type="compositionally biased region" description="Polar residues" evidence="2">
    <location>
        <begin position="45"/>
        <end position="61"/>
    </location>
</feature>
<evidence type="ECO:0008006" key="7">
    <source>
        <dbReference type="Google" id="ProtNLM"/>
    </source>
</evidence>
<organism evidence="5 6">
    <name type="scientific">Ascobolus immersus RN42</name>
    <dbReference type="NCBI Taxonomy" id="1160509"/>
    <lineage>
        <taxon>Eukaryota</taxon>
        <taxon>Fungi</taxon>
        <taxon>Dikarya</taxon>
        <taxon>Ascomycota</taxon>
        <taxon>Pezizomycotina</taxon>
        <taxon>Pezizomycetes</taxon>
        <taxon>Pezizales</taxon>
        <taxon>Ascobolaceae</taxon>
        <taxon>Ascobolus</taxon>
    </lineage>
</organism>
<proteinExistence type="predicted"/>
<evidence type="ECO:0000259" key="4">
    <source>
        <dbReference type="Pfam" id="PF24564"/>
    </source>
</evidence>
<protein>
    <recommendedName>
        <fullName evidence="7">P-loop containing nucleoside triphosphate hydrolase protein</fullName>
    </recommendedName>
</protein>
<dbReference type="InterPro" id="IPR045063">
    <property type="entry name" value="Dynamin_N"/>
</dbReference>
<evidence type="ECO:0000259" key="3">
    <source>
        <dbReference type="Pfam" id="PF00350"/>
    </source>
</evidence>
<dbReference type="EMBL" id="ML119819">
    <property type="protein sequence ID" value="RPA73485.1"/>
    <property type="molecule type" value="Genomic_DNA"/>
</dbReference>
<feature type="compositionally biased region" description="Basic and acidic residues" evidence="2">
    <location>
        <begin position="1014"/>
        <end position="1023"/>
    </location>
</feature>
<dbReference type="AlphaFoldDB" id="A0A3N4HHJ6"/>
<name>A0A3N4HHJ6_ASCIM</name>
<dbReference type="Pfam" id="PF24564">
    <property type="entry name" value="DUF7605"/>
    <property type="match status" value="1"/>
</dbReference>
<dbReference type="PANTHER" id="PTHR36681">
    <property type="entry name" value="NUCLEAR GTPASE, GERMINAL CENTER-ASSOCIATED, TANDEM DUPLICATE 3"/>
    <property type="match status" value="1"/>
</dbReference>
<dbReference type="Proteomes" id="UP000275078">
    <property type="component" value="Unassembled WGS sequence"/>
</dbReference>
<evidence type="ECO:0000256" key="2">
    <source>
        <dbReference type="SAM" id="MobiDB-lite"/>
    </source>
</evidence>
<evidence type="ECO:0000313" key="5">
    <source>
        <dbReference type="EMBL" id="RPA73485.1"/>
    </source>
</evidence>
<keyword evidence="6" id="KW-1185">Reference proteome</keyword>
<feature type="compositionally biased region" description="Acidic residues" evidence="2">
    <location>
        <begin position="1002"/>
        <end position="1013"/>
    </location>
</feature>
<dbReference type="InterPro" id="IPR056024">
    <property type="entry name" value="DUF7605"/>
</dbReference>
<feature type="domain" description="Dynamin N-terminal" evidence="3">
    <location>
        <begin position="150"/>
        <end position="364"/>
    </location>
</feature>
<dbReference type="SUPFAM" id="SSF52540">
    <property type="entry name" value="P-loop containing nucleoside triphosphate hydrolases"/>
    <property type="match status" value="1"/>
</dbReference>
<evidence type="ECO:0000256" key="1">
    <source>
        <dbReference type="SAM" id="Coils"/>
    </source>
</evidence>
<gene>
    <name evidence="5" type="ORF">BJ508DRAFT_334018</name>
</gene>
<dbReference type="PANTHER" id="PTHR36681:SF3">
    <property type="entry name" value="NUCLEAR GTPASE, GERMINAL CENTER-ASSOCIATED, TANDEM DUPLICATE 3"/>
    <property type="match status" value="1"/>
</dbReference>
<dbReference type="Gene3D" id="3.40.50.300">
    <property type="entry name" value="P-loop containing nucleotide triphosphate hydrolases"/>
    <property type="match status" value="1"/>
</dbReference>
<dbReference type="OrthoDB" id="3598281at2759"/>
<feature type="coiled-coil region" evidence="1">
    <location>
        <begin position="412"/>
        <end position="439"/>
    </location>
</feature>
<dbReference type="Pfam" id="PF00350">
    <property type="entry name" value="Dynamin_N"/>
    <property type="match status" value="1"/>
</dbReference>
<feature type="region of interest" description="Disordered" evidence="2">
    <location>
        <begin position="1"/>
        <end position="79"/>
    </location>
</feature>
<dbReference type="InterPro" id="IPR027417">
    <property type="entry name" value="P-loop_NTPase"/>
</dbReference>
<reference evidence="5 6" key="1">
    <citation type="journal article" date="2018" name="Nat. Ecol. Evol.">
        <title>Pezizomycetes genomes reveal the molecular basis of ectomycorrhizal truffle lifestyle.</title>
        <authorList>
            <person name="Murat C."/>
            <person name="Payen T."/>
            <person name="Noel B."/>
            <person name="Kuo A."/>
            <person name="Morin E."/>
            <person name="Chen J."/>
            <person name="Kohler A."/>
            <person name="Krizsan K."/>
            <person name="Balestrini R."/>
            <person name="Da Silva C."/>
            <person name="Montanini B."/>
            <person name="Hainaut M."/>
            <person name="Levati E."/>
            <person name="Barry K.W."/>
            <person name="Belfiori B."/>
            <person name="Cichocki N."/>
            <person name="Clum A."/>
            <person name="Dockter R.B."/>
            <person name="Fauchery L."/>
            <person name="Guy J."/>
            <person name="Iotti M."/>
            <person name="Le Tacon F."/>
            <person name="Lindquist E.A."/>
            <person name="Lipzen A."/>
            <person name="Malagnac F."/>
            <person name="Mello A."/>
            <person name="Molinier V."/>
            <person name="Miyauchi S."/>
            <person name="Poulain J."/>
            <person name="Riccioni C."/>
            <person name="Rubini A."/>
            <person name="Sitrit Y."/>
            <person name="Splivallo R."/>
            <person name="Traeger S."/>
            <person name="Wang M."/>
            <person name="Zifcakova L."/>
            <person name="Wipf D."/>
            <person name="Zambonelli A."/>
            <person name="Paolocci F."/>
            <person name="Nowrousian M."/>
            <person name="Ottonello S."/>
            <person name="Baldrian P."/>
            <person name="Spatafora J.W."/>
            <person name="Henrissat B."/>
            <person name="Nagy L.G."/>
            <person name="Aury J.M."/>
            <person name="Wincker P."/>
            <person name="Grigoriev I.V."/>
            <person name="Bonfante P."/>
            <person name="Martin F.M."/>
        </authorList>
    </citation>
    <scope>NUCLEOTIDE SEQUENCE [LARGE SCALE GENOMIC DNA]</scope>
    <source>
        <strain evidence="5 6">RN42</strain>
    </source>
</reference>
<feature type="region of interest" description="Disordered" evidence="2">
    <location>
        <begin position="1002"/>
        <end position="1023"/>
    </location>
</feature>
<keyword evidence="1" id="KW-0175">Coiled coil</keyword>
<accession>A0A3N4HHJ6</accession>
<evidence type="ECO:0000313" key="6">
    <source>
        <dbReference type="Proteomes" id="UP000275078"/>
    </source>
</evidence>
<sequence length="1069" mass="119232">MGACIDRPSNGAIYEDDEEPDAVLGPGDGRLETQQPAAPADNIKTEPSSEPDNGLADSTQGRARRLHRGSPNTADNPEIEPIIFDYRNRFEQRSLPSLEKAVEKASEFLSLLQLRIEAFAAANGDEVDTATLLEKIVDISGKAQLPRTIIGVVGNTGAGKSSVINALLGEEAVLPTSGMRACTAVVTEVSYNTFADDSAYRAEIEFITKEEWEKELSGLFGQIVDEEHPEAKESSKTAADIKIAWDKLEAVYPWAQRNAGLSQAEFDVCAYIDSTSEDQNNLNGGRGPVEREFNYWPLIKVVRIFLKSEVLKTGAVIVDLPGLQDSNKARMAVAESYMKKCNSLWIVAEVNRAANSQTANALLKKTFDEQLYMDGGYQATSIICTKCDVVSASEMSRDPAMAEALRPFSEKEDDFKGRKRELQKEVNAAKKSWKIAKRKLLQAKRDKTKFEDLKERASSGEGVYRPGSGSRKKAISLKTIDNELIQAKVKVRQLKEASKTAEREFFGKERDLERCAASIEHTAKARRVFCIQTRSKFVKGHLKDVFAERLREFEERKSGKEGSDQPALDYDEVRRKFPVFCVSAYAFQKFAGKFRMDHDDNPFFNIEQTELPSLQDHCRRATFKHRRASAVQYLTSLEQFLISLSLWTSCQARALVSGAELQQVFATIAGNLKDLEKALASSARTVSLKMVELAKVSIIDRLPMAADVAKQEAEERARQIYSNVHWQTLRAICRKNGVHCSYGQANPYNLNQRLSEPIVQIITVPWGTFFSMEIHQSFDEFKNAEEILSNSIAAIASQFLKLGLGQQHRHAFGQYIDSLAAAIRDRAAQVLQTCQEKQKDLSRSFEKLVKKEMKPTYQSLATISGTGTFLAMRNGLYEAIDRKKNKIFLKTVQSVEAELVQLFEDVERKMVKASSQVITILQENLSSIGALPGPDGTMKENPSSPLVRALKREVYGVMKEGNESVLELLHEHDVGAESEEEDRDVPMVDVDTEINFAQEGADEQELDSDFEDGDSLHGDLEHGFADSADDDLVFLSSNELSTSNVKDEKGDSDIEIVSTTSISKEVKRW</sequence>
<feature type="coiled-coil region" evidence="1">
    <location>
        <begin position="477"/>
        <end position="504"/>
    </location>
</feature>
<feature type="domain" description="DUF7605" evidence="4">
    <location>
        <begin position="710"/>
        <end position="869"/>
    </location>
</feature>